<evidence type="ECO:0000256" key="2">
    <source>
        <dbReference type="SAM" id="Phobius"/>
    </source>
</evidence>
<feature type="compositionally biased region" description="Polar residues" evidence="1">
    <location>
        <begin position="19"/>
        <end position="38"/>
    </location>
</feature>
<dbReference type="EMBL" id="OZ037950">
    <property type="protein sequence ID" value="CAL1713169.1"/>
    <property type="molecule type" value="Genomic_DNA"/>
</dbReference>
<protein>
    <recommendedName>
        <fullName evidence="5">Transmembrane protein</fullName>
    </recommendedName>
</protein>
<organism evidence="3 4">
    <name type="scientific">Somion occarium</name>
    <dbReference type="NCBI Taxonomy" id="3059160"/>
    <lineage>
        <taxon>Eukaryota</taxon>
        <taxon>Fungi</taxon>
        <taxon>Dikarya</taxon>
        <taxon>Basidiomycota</taxon>
        <taxon>Agaricomycotina</taxon>
        <taxon>Agaricomycetes</taxon>
        <taxon>Polyporales</taxon>
        <taxon>Cerrenaceae</taxon>
        <taxon>Somion</taxon>
    </lineage>
</organism>
<feature type="transmembrane region" description="Helical" evidence="2">
    <location>
        <begin position="356"/>
        <end position="375"/>
    </location>
</feature>
<keyword evidence="2" id="KW-0812">Transmembrane</keyword>
<accession>A0ABP1E2T7</accession>
<gene>
    <name evidence="3" type="ORF">GFSPODELE1_LOCUS9178</name>
</gene>
<reference evidence="4" key="1">
    <citation type="submission" date="2024-04" db="EMBL/GenBank/DDBJ databases">
        <authorList>
            <person name="Shaw F."/>
            <person name="Minotto A."/>
        </authorList>
    </citation>
    <scope>NUCLEOTIDE SEQUENCE [LARGE SCALE GENOMIC DNA]</scope>
</reference>
<name>A0ABP1E2T7_9APHY</name>
<proteinExistence type="predicted"/>
<evidence type="ECO:0000256" key="1">
    <source>
        <dbReference type="SAM" id="MobiDB-lite"/>
    </source>
</evidence>
<dbReference type="Pfam" id="PF14494">
    <property type="entry name" value="DUF4436"/>
    <property type="match status" value="1"/>
</dbReference>
<keyword evidence="2" id="KW-0472">Membrane</keyword>
<keyword evidence="2" id="KW-1133">Transmembrane helix</keyword>
<dbReference type="InterPro" id="IPR027948">
    <property type="entry name" value="DUF4436"/>
</dbReference>
<dbReference type="Proteomes" id="UP001497453">
    <property type="component" value="Chromosome 7"/>
</dbReference>
<evidence type="ECO:0000313" key="4">
    <source>
        <dbReference type="Proteomes" id="UP001497453"/>
    </source>
</evidence>
<sequence length="441" mass="47705">MSTRHSFLSTTGLIRSPSAVSTISTHASSGGTKPTKSEASVFKTKATRTEPLKALRTRAGIVPLGPTFLVVMALLFSLLFIASISFAFIGSEEGPDFKDVLDDVAQNNPGIVLVGENVDVDVDEPSITVRWSILGCGSAFVLKGSEGAHGSSSCGIPSMPLSIFVDANGENPTATYDPTNIPFLSKNGKRQSIQNLFQFDSDHVLDVHLTRLYPFDTYELTSTIHILDSNKNPVTLSRLPTITETPSFLVSPSDVASFMNSTSSDDATEQQGRNLVLKVVRPGEARAFALLLFAVNWMLAHATVAYTVLAWKTDDTERILKYLAFVAATMLLIPQLRNAMPDAPGFDGVLIDSIGFFPQMLMSGFCLIFILAAIAQRELRIFAAVAASAESDVKPKEHPASISHGLRRLRLAGSSSSLDLRHARSFSRNFMRPEPPSPIAE</sequence>
<feature type="transmembrane region" description="Helical" evidence="2">
    <location>
        <begin position="61"/>
        <end position="89"/>
    </location>
</feature>
<evidence type="ECO:0008006" key="5">
    <source>
        <dbReference type="Google" id="ProtNLM"/>
    </source>
</evidence>
<evidence type="ECO:0000313" key="3">
    <source>
        <dbReference type="EMBL" id="CAL1713169.1"/>
    </source>
</evidence>
<feature type="transmembrane region" description="Helical" evidence="2">
    <location>
        <begin position="287"/>
        <end position="307"/>
    </location>
</feature>
<keyword evidence="4" id="KW-1185">Reference proteome</keyword>
<feature type="transmembrane region" description="Helical" evidence="2">
    <location>
        <begin position="319"/>
        <end position="336"/>
    </location>
</feature>
<feature type="region of interest" description="Disordered" evidence="1">
    <location>
        <begin position="19"/>
        <end position="41"/>
    </location>
</feature>